<name>A0A238C6I5_9BILA</name>
<keyword evidence="2" id="KW-1185">Reference proteome</keyword>
<evidence type="ECO:0000313" key="1">
    <source>
        <dbReference type="EMBL" id="OZC12578.1"/>
    </source>
</evidence>
<sequence length="115" mass="12613">MAKDAPPPTVVLSSKDKGVANELQIIRVLGKIYQLMISKKQAINCDKEKEAYLGIGCDRSNVNVQRHTAIIDNTEVFVELDTMMMDGRIAAKTSSKQCLPLLSTANNNFACPEAE</sequence>
<protein>
    <submittedName>
        <fullName evidence="1">Uncharacterized protein</fullName>
    </submittedName>
</protein>
<dbReference type="AlphaFoldDB" id="A0A238C6I5"/>
<gene>
    <name evidence="1" type="ORF">X798_00209</name>
</gene>
<reference evidence="1 2" key="1">
    <citation type="submission" date="2015-12" db="EMBL/GenBank/DDBJ databases">
        <title>Draft genome of the nematode, Onchocerca flexuosa.</title>
        <authorList>
            <person name="Mitreva M."/>
        </authorList>
    </citation>
    <scope>NUCLEOTIDE SEQUENCE [LARGE SCALE GENOMIC DNA]</scope>
    <source>
        <strain evidence="1">Red Deer</strain>
    </source>
</reference>
<organism evidence="1 2">
    <name type="scientific">Onchocerca flexuosa</name>
    <dbReference type="NCBI Taxonomy" id="387005"/>
    <lineage>
        <taxon>Eukaryota</taxon>
        <taxon>Metazoa</taxon>
        <taxon>Ecdysozoa</taxon>
        <taxon>Nematoda</taxon>
        <taxon>Chromadorea</taxon>
        <taxon>Rhabditida</taxon>
        <taxon>Spirurina</taxon>
        <taxon>Spiruromorpha</taxon>
        <taxon>Filarioidea</taxon>
        <taxon>Onchocercidae</taxon>
        <taxon>Onchocerca</taxon>
    </lineage>
</organism>
<dbReference type="EMBL" id="KZ269977">
    <property type="protein sequence ID" value="OZC12578.1"/>
    <property type="molecule type" value="Genomic_DNA"/>
</dbReference>
<accession>A0A238C6I5</accession>
<proteinExistence type="predicted"/>
<evidence type="ECO:0000313" key="2">
    <source>
        <dbReference type="Proteomes" id="UP000242913"/>
    </source>
</evidence>
<dbReference type="Proteomes" id="UP000242913">
    <property type="component" value="Unassembled WGS sequence"/>
</dbReference>